<keyword evidence="3" id="KW-0067">ATP-binding</keyword>
<proteinExistence type="inferred from homology"/>
<dbReference type="Gene3D" id="3.30.300.160">
    <property type="entry name" value="Type II secretion system, protein E, N-terminal domain"/>
    <property type="match status" value="1"/>
</dbReference>
<dbReference type="InterPro" id="IPR027417">
    <property type="entry name" value="P-loop_NTPase"/>
</dbReference>
<dbReference type="InterPro" id="IPR037257">
    <property type="entry name" value="T2SS_E_N_sf"/>
</dbReference>
<organism evidence="6 7">
    <name type="scientific">Caldanaerobius fijiensis DSM 17918</name>
    <dbReference type="NCBI Taxonomy" id="1121256"/>
    <lineage>
        <taxon>Bacteria</taxon>
        <taxon>Bacillati</taxon>
        <taxon>Bacillota</taxon>
        <taxon>Clostridia</taxon>
        <taxon>Thermoanaerobacterales</taxon>
        <taxon>Thermoanaerobacteraceae</taxon>
        <taxon>Caldanaerobius</taxon>
    </lineage>
</organism>
<dbReference type="FunFam" id="3.40.50.300:FF:000398">
    <property type="entry name" value="Type IV pilus assembly ATPase PilB"/>
    <property type="match status" value="1"/>
</dbReference>
<dbReference type="EMBL" id="FQVH01000002">
    <property type="protein sequence ID" value="SHE51063.1"/>
    <property type="molecule type" value="Genomic_DNA"/>
</dbReference>
<dbReference type="GO" id="GO:0005886">
    <property type="term" value="C:plasma membrane"/>
    <property type="evidence" value="ECO:0007669"/>
    <property type="project" value="TreeGrafter"/>
</dbReference>
<keyword evidence="7" id="KW-1185">Reference proteome</keyword>
<dbReference type="SUPFAM" id="SSF160246">
    <property type="entry name" value="EspE N-terminal domain-like"/>
    <property type="match status" value="1"/>
</dbReference>
<accession>A0A1M4U303</accession>
<dbReference type="GO" id="GO:0005524">
    <property type="term" value="F:ATP binding"/>
    <property type="evidence" value="ECO:0007669"/>
    <property type="project" value="UniProtKB-KW"/>
</dbReference>
<feature type="domain" description="Type II secretion system protein GspE N-terminal" evidence="5">
    <location>
        <begin position="58"/>
        <end position="144"/>
    </location>
</feature>
<dbReference type="Pfam" id="PF00437">
    <property type="entry name" value="T2SSE"/>
    <property type="match status" value="1"/>
</dbReference>
<dbReference type="FunFam" id="3.30.300.160:FF:000002">
    <property type="entry name" value="Type II secretion system protein E"/>
    <property type="match status" value="1"/>
</dbReference>
<keyword evidence="2" id="KW-0547">Nucleotide-binding</keyword>
<dbReference type="GO" id="GO:0016887">
    <property type="term" value="F:ATP hydrolysis activity"/>
    <property type="evidence" value="ECO:0007669"/>
    <property type="project" value="TreeGrafter"/>
</dbReference>
<dbReference type="OrthoDB" id="9808272at2"/>
<gene>
    <name evidence="6" type="ORF">SAMN02746089_00366</name>
</gene>
<evidence type="ECO:0000256" key="3">
    <source>
        <dbReference type="ARBA" id="ARBA00022840"/>
    </source>
</evidence>
<evidence type="ECO:0000313" key="7">
    <source>
        <dbReference type="Proteomes" id="UP000184088"/>
    </source>
</evidence>
<dbReference type="STRING" id="1121256.SAMN02746089_00366"/>
<evidence type="ECO:0000256" key="1">
    <source>
        <dbReference type="ARBA" id="ARBA00006611"/>
    </source>
</evidence>
<dbReference type="Gene3D" id="3.30.450.90">
    <property type="match status" value="1"/>
</dbReference>
<protein>
    <submittedName>
        <fullName evidence="6">Type II secretion system protein E (GspE)</fullName>
    </submittedName>
</protein>
<dbReference type="CDD" id="cd01129">
    <property type="entry name" value="PulE-GspE-like"/>
    <property type="match status" value="1"/>
</dbReference>
<dbReference type="InterPro" id="IPR001482">
    <property type="entry name" value="T2SS/T4SS_dom"/>
</dbReference>
<dbReference type="Pfam" id="PF05157">
    <property type="entry name" value="MshEN"/>
    <property type="match status" value="1"/>
</dbReference>
<evidence type="ECO:0000313" key="6">
    <source>
        <dbReference type="EMBL" id="SHE51063.1"/>
    </source>
</evidence>
<feature type="domain" description="Bacterial type II secretion system protein E" evidence="4">
    <location>
        <begin position="168"/>
        <end position="548"/>
    </location>
</feature>
<reference evidence="6 7" key="1">
    <citation type="submission" date="2016-11" db="EMBL/GenBank/DDBJ databases">
        <authorList>
            <person name="Jaros S."/>
            <person name="Januszkiewicz K."/>
            <person name="Wedrychowicz H."/>
        </authorList>
    </citation>
    <scope>NUCLEOTIDE SEQUENCE [LARGE SCALE GENOMIC DNA]</scope>
    <source>
        <strain evidence="6 7">DSM 17918</strain>
    </source>
</reference>
<evidence type="ECO:0000259" key="4">
    <source>
        <dbReference type="Pfam" id="PF00437"/>
    </source>
</evidence>
<sequence>MARKRLGDILIENELITKEQLDQAIKIQNQTGKRLGKVLSEMGLITENRLIEILEFQLGIPHVDLKRYYIDKNAVFMVPEEVARRNMLIPVKRDENNIYVAMSDPMDILAIDDVKLITKLNVIPLIATEEDIKDAIKKYYEPEEVERAVNDFDSEYEVNAQVQSDEINNAPAVRLVNSIIEQAVRSRASDIHIEPSATDVRVRFRIDGQLIENMSAQKSVHGPLITRIKIMSNLNIAERRLPQDGRIELNVEGKDMDIRVSVLPTIHGEKAVLRLLDRSSFLVSKHELGLNPYELKLFDLFIRNSHGIILVTGPTGSGKTTTLYTMLREVNTPDKNIVTVEDPVEYMLPGVNQVQVNEKAGLTFATTLRSILRQDPNIIMIGEIRDTETAQIAVRSAITGHLVLSTLHTNDAPSTVARLVDMGIEPYLVSASLIGVIAQRLVRRVCDNCKYAYQASESEKRLLGYEVSEDLTLYRGRGCALCNKTGYRGRLAVFEIMSVSKDIREMINEKASIDVLRDLAIKQGMITLKESARRKVLDGLTTIDEMLRIAYMEE</sequence>
<dbReference type="InterPro" id="IPR007831">
    <property type="entry name" value="T2SS_GspE_N"/>
</dbReference>
<dbReference type="AlphaFoldDB" id="A0A1M4U303"/>
<dbReference type="PANTHER" id="PTHR30258:SF3">
    <property type="entry name" value="SLL1921 PROTEIN"/>
    <property type="match status" value="1"/>
</dbReference>
<dbReference type="Proteomes" id="UP000184088">
    <property type="component" value="Unassembled WGS sequence"/>
</dbReference>
<evidence type="ECO:0000259" key="5">
    <source>
        <dbReference type="Pfam" id="PF05157"/>
    </source>
</evidence>
<dbReference type="SUPFAM" id="SSF52540">
    <property type="entry name" value="P-loop containing nucleoside triphosphate hydrolases"/>
    <property type="match status" value="1"/>
</dbReference>
<evidence type="ECO:0000256" key="2">
    <source>
        <dbReference type="ARBA" id="ARBA00022741"/>
    </source>
</evidence>
<dbReference type="PANTHER" id="PTHR30258">
    <property type="entry name" value="TYPE II SECRETION SYSTEM PROTEIN GSPE-RELATED"/>
    <property type="match status" value="1"/>
</dbReference>
<dbReference type="Gene3D" id="1.10.40.70">
    <property type="match status" value="1"/>
</dbReference>
<comment type="similarity">
    <text evidence="1">Belongs to the GSP E family.</text>
</comment>
<name>A0A1M4U303_9THEO</name>
<dbReference type="Gene3D" id="3.40.50.300">
    <property type="entry name" value="P-loop containing nucleotide triphosphate hydrolases"/>
    <property type="match status" value="1"/>
</dbReference>
<dbReference type="FunFam" id="3.30.450.90:FF:000001">
    <property type="entry name" value="Type II secretion system ATPase GspE"/>
    <property type="match status" value="1"/>
</dbReference>
<dbReference type="RefSeq" id="WP_073341390.1">
    <property type="nucleotide sequence ID" value="NZ_FQVH01000002.1"/>
</dbReference>